<gene>
    <name evidence="2" type="ORF">GCM10009808_02990</name>
</gene>
<evidence type="ECO:0008006" key="4">
    <source>
        <dbReference type="Google" id="ProtNLM"/>
    </source>
</evidence>
<comment type="caution">
    <text evidence="2">The sequence shown here is derived from an EMBL/GenBank/DDBJ whole genome shotgun (WGS) entry which is preliminary data.</text>
</comment>
<evidence type="ECO:0000313" key="2">
    <source>
        <dbReference type="EMBL" id="GAA1689500.1"/>
    </source>
</evidence>
<evidence type="ECO:0000256" key="1">
    <source>
        <dbReference type="SAM" id="MobiDB-lite"/>
    </source>
</evidence>
<dbReference type="RefSeq" id="WP_344068239.1">
    <property type="nucleotide sequence ID" value="NZ_BAAAPL010000001.1"/>
</dbReference>
<reference evidence="2 3" key="1">
    <citation type="journal article" date="2019" name="Int. J. Syst. Evol. Microbiol.">
        <title>The Global Catalogue of Microorganisms (GCM) 10K type strain sequencing project: providing services to taxonomists for standard genome sequencing and annotation.</title>
        <authorList>
            <consortium name="The Broad Institute Genomics Platform"/>
            <consortium name="The Broad Institute Genome Sequencing Center for Infectious Disease"/>
            <person name="Wu L."/>
            <person name="Ma J."/>
        </authorList>
    </citation>
    <scope>NUCLEOTIDE SEQUENCE [LARGE SCALE GENOMIC DNA]</scope>
    <source>
        <strain evidence="2 3">JCM 15577</strain>
    </source>
</reference>
<evidence type="ECO:0000313" key="3">
    <source>
        <dbReference type="Proteomes" id="UP001501690"/>
    </source>
</evidence>
<dbReference type="Proteomes" id="UP001501690">
    <property type="component" value="Unassembled WGS sequence"/>
</dbReference>
<name>A0ABN2HKL3_9MICO</name>
<organism evidence="2 3">
    <name type="scientific">Microbacterium sediminicola</name>
    <dbReference type="NCBI Taxonomy" id="415210"/>
    <lineage>
        <taxon>Bacteria</taxon>
        <taxon>Bacillati</taxon>
        <taxon>Actinomycetota</taxon>
        <taxon>Actinomycetes</taxon>
        <taxon>Micrococcales</taxon>
        <taxon>Microbacteriaceae</taxon>
        <taxon>Microbacterium</taxon>
    </lineage>
</organism>
<feature type="region of interest" description="Disordered" evidence="1">
    <location>
        <begin position="24"/>
        <end position="43"/>
    </location>
</feature>
<dbReference type="InterPro" id="IPR045596">
    <property type="entry name" value="DUF6459"/>
</dbReference>
<dbReference type="Pfam" id="PF20060">
    <property type="entry name" value="DUF6459"/>
    <property type="match status" value="1"/>
</dbReference>
<sequence length="151" mass="16588">MASPSPASPRSRFARAYRAADEEDAANRYFAPQPTSTSDLPDPDVFLRNIARGVMEVFAGVRDVDQLARWLAEDAYRKLVTRSNLAARARSARGQAPQRPVHTIIAVHHSSPRDGVVEGVVVVRGPARTRAIAMRLEGTDGRWRTTSLALL</sequence>
<proteinExistence type="predicted"/>
<protein>
    <recommendedName>
        <fullName evidence="4">3-hydroxyacyl-CoA dehydrogenase</fullName>
    </recommendedName>
</protein>
<keyword evidence="3" id="KW-1185">Reference proteome</keyword>
<dbReference type="EMBL" id="BAAAPL010000001">
    <property type="protein sequence ID" value="GAA1689500.1"/>
    <property type="molecule type" value="Genomic_DNA"/>
</dbReference>
<accession>A0ABN2HKL3</accession>